<sequence length="272" mass="31163">MSIIRFLLPWILVFAVSRPILSERILANQHELLLVSNFLINQNKIPEIKTYGDEAFTKVRFSPASTFKTYLALSLLENRIMDPEAKILCSDSHIPGSPRSLNLREALFYSSNDYFSIQFPKLGRKKLEKTLKRIGYGQMPDKPDPSKKGKLPYSWWTNEMGLKHGGGLRLLPEEVHSFWVSVFWKRGRGVSESVYRSWISSLFWSDCPERNGTIFGKTGSWEGSYWFQGILISKQSPDSLAVTILSKSKDANRTATINRFYEIIGCKMPPLE</sequence>
<dbReference type="AlphaFoldDB" id="S3UVZ3"/>
<name>S3UVZ3_9LEPT</name>
<evidence type="ECO:0000313" key="2">
    <source>
        <dbReference type="EMBL" id="EPG74556.1"/>
    </source>
</evidence>
<dbReference type="RefSeq" id="WP_016551006.1">
    <property type="nucleotide sequence ID" value="NZ_AKWZ02000010.1"/>
</dbReference>
<feature type="domain" description="Penicillin-binding protein transpeptidase" evidence="1">
    <location>
        <begin position="52"/>
        <end position="155"/>
    </location>
</feature>
<dbReference type="STRING" id="1193011.LEP1GSC058_2966"/>
<protein>
    <submittedName>
        <fullName evidence="2">Penicillin-binding protein, transpeptidase domain protein</fullName>
    </submittedName>
</protein>
<dbReference type="Pfam" id="PF00905">
    <property type="entry name" value="Transpeptidase"/>
    <property type="match status" value="1"/>
</dbReference>
<evidence type="ECO:0000259" key="1">
    <source>
        <dbReference type="Pfam" id="PF00905"/>
    </source>
</evidence>
<reference evidence="2" key="1">
    <citation type="submission" date="2013-04" db="EMBL/GenBank/DDBJ databases">
        <authorList>
            <person name="Harkins D.M."/>
            <person name="Durkin A.S."/>
            <person name="Selengut J.D."/>
            <person name="Sanka R."/>
            <person name="DePew J."/>
            <person name="Purushe J."/>
            <person name="Ahmed A."/>
            <person name="van der Linden H."/>
            <person name="Goris M.G.A."/>
            <person name="Hartskeerl R.A."/>
            <person name="Vinetz J.M."/>
            <person name="Sutton G.G."/>
            <person name="Nelson W.C."/>
            <person name="Fouts D.E."/>
        </authorList>
    </citation>
    <scope>NUCLEOTIDE SEQUENCE [LARGE SCALE GENOMIC DNA]</scope>
    <source>
        <strain evidence="2">BUT 6</strain>
    </source>
</reference>
<dbReference type="InterPro" id="IPR001460">
    <property type="entry name" value="PCN-bd_Tpept"/>
</dbReference>
<gene>
    <name evidence="2" type="ORF">LEP1GSC058_2966</name>
</gene>
<dbReference type="SUPFAM" id="SSF56601">
    <property type="entry name" value="beta-lactamase/transpeptidase-like"/>
    <property type="match status" value="1"/>
</dbReference>
<evidence type="ECO:0000313" key="3">
    <source>
        <dbReference type="Proteomes" id="UP000014540"/>
    </source>
</evidence>
<comment type="caution">
    <text evidence="2">The sequence shown here is derived from an EMBL/GenBank/DDBJ whole genome shotgun (WGS) entry which is preliminary data.</text>
</comment>
<organism evidence="2 3">
    <name type="scientific">Leptospira fainei serovar Hurstbridge str. BUT 6</name>
    <dbReference type="NCBI Taxonomy" id="1193011"/>
    <lineage>
        <taxon>Bacteria</taxon>
        <taxon>Pseudomonadati</taxon>
        <taxon>Spirochaetota</taxon>
        <taxon>Spirochaetia</taxon>
        <taxon>Leptospirales</taxon>
        <taxon>Leptospiraceae</taxon>
        <taxon>Leptospira</taxon>
    </lineage>
</organism>
<dbReference type="EMBL" id="AKWZ02000010">
    <property type="protein sequence ID" value="EPG74556.1"/>
    <property type="molecule type" value="Genomic_DNA"/>
</dbReference>
<dbReference type="InterPro" id="IPR012338">
    <property type="entry name" value="Beta-lactam/transpept-like"/>
</dbReference>
<dbReference type="Proteomes" id="UP000014540">
    <property type="component" value="Unassembled WGS sequence"/>
</dbReference>
<dbReference type="Gene3D" id="3.40.710.10">
    <property type="entry name" value="DD-peptidase/beta-lactamase superfamily"/>
    <property type="match status" value="1"/>
</dbReference>
<keyword evidence="3" id="KW-1185">Reference proteome</keyword>
<dbReference type="GO" id="GO:0008658">
    <property type="term" value="F:penicillin binding"/>
    <property type="evidence" value="ECO:0007669"/>
    <property type="project" value="InterPro"/>
</dbReference>
<proteinExistence type="predicted"/>
<accession>S3UVZ3</accession>
<dbReference type="OrthoDB" id="321532at2"/>